<protein>
    <recommendedName>
        <fullName evidence="5">Secreted protein</fullName>
    </recommendedName>
</protein>
<feature type="region of interest" description="Disordered" evidence="1">
    <location>
        <begin position="23"/>
        <end position="64"/>
    </location>
</feature>
<reference evidence="3" key="1">
    <citation type="journal article" date="2023" name="Mol. Phylogenet. Evol.">
        <title>Genome-scale phylogeny and comparative genomics of the fungal order Sordariales.</title>
        <authorList>
            <person name="Hensen N."/>
            <person name="Bonometti L."/>
            <person name="Westerberg I."/>
            <person name="Brannstrom I.O."/>
            <person name="Guillou S."/>
            <person name="Cros-Aarteil S."/>
            <person name="Calhoun S."/>
            <person name="Haridas S."/>
            <person name="Kuo A."/>
            <person name="Mondo S."/>
            <person name="Pangilinan J."/>
            <person name="Riley R."/>
            <person name="LaButti K."/>
            <person name="Andreopoulos B."/>
            <person name="Lipzen A."/>
            <person name="Chen C."/>
            <person name="Yan M."/>
            <person name="Daum C."/>
            <person name="Ng V."/>
            <person name="Clum A."/>
            <person name="Steindorff A."/>
            <person name="Ohm R.A."/>
            <person name="Martin F."/>
            <person name="Silar P."/>
            <person name="Natvig D.O."/>
            <person name="Lalanne C."/>
            <person name="Gautier V."/>
            <person name="Ament-Velasquez S.L."/>
            <person name="Kruys A."/>
            <person name="Hutchinson M.I."/>
            <person name="Powell A.J."/>
            <person name="Barry K."/>
            <person name="Miller A.N."/>
            <person name="Grigoriev I.V."/>
            <person name="Debuchy R."/>
            <person name="Gladieux P."/>
            <person name="Hiltunen Thoren M."/>
            <person name="Johannesson H."/>
        </authorList>
    </citation>
    <scope>NUCLEOTIDE SEQUENCE</scope>
    <source>
        <strain evidence="3">CBS 508.74</strain>
    </source>
</reference>
<reference evidence="3" key="2">
    <citation type="submission" date="2023-05" db="EMBL/GenBank/DDBJ databases">
        <authorList>
            <consortium name="Lawrence Berkeley National Laboratory"/>
            <person name="Steindorff A."/>
            <person name="Hensen N."/>
            <person name="Bonometti L."/>
            <person name="Westerberg I."/>
            <person name="Brannstrom I.O."/>
            <person name="Guillou S."/>
            <person name="Cros-Aarteil S."/>
            <person name="Calhoun S."/>
            <person name="Haridas S."/>
            <person name="Kuo A."/>
            <person name="Mondo S."/>
            <person name="Pangilinan J."/>
            <person name="Riley R."/>
            <person name="Labutti K."/>
            <person name="Andreopoulos B."/>
            <person name="Lipzen A."/>
            <person name="Chen C."/>
            <person name="Yanf M."/>
            <person name="Daum C."/>
            <person name="Ng V."/>
            <person name="Clum A."/>
            <person name="Ohm R."/>
            <person name="Martin F."/>
            <person name="Silar P."/>
            <person name="Natvig D."/>
            <person name="Lalanne C."/>
            <person name="Gautier V."/>
            <person name="Ament-Velasquez S.L."/>
            <person name="Kruys A."/>
            <person name="Hutchinson M.I."/>
            <person name="Powell A.J."/>
            <person name="Barry K."/>
            <person name="Miller A.N."/>
            <person name="Grigoriev I.V."/>
            <person name="Debuchy R."/>
            <person name="Gladieux P."/>
            <person name="Thoren M.H."/>
            <person name="Johannesson H."/>
        </authorList>
    </citation>
    <scope>NUCLEOTIDE SEQUENCE</scope>
    <source>
        <strain evidence="3">CBS 508.74</strain>
    </source>
</reference>
<name>A0AAN6QBI9_9PEZI</name>
<dbReference type="AlphaFoldDB" id="A0AAN6QBI9"/>
<organism evidence="3 4">
    <name type="scientific">Canariomyces notabilis</name>
    <dbReference type="NCBI Taxonomy" id="2074819"/>
    <lineage>
        <taxon>Eukaryota</taxon>
        <taxon>Fungi</taxon>
        <taxon>Dikarya</taxon>
        <taxon>Ascomycota</taxon>
        <taxon>Pezizomycotina</taxon>
        <taxon>Sordariomycetes</taxon>
        <taxon>Sordariomycetidae</taxon>
        <taxon>Sordariales</taxon>
        <taxon>Chaetomiaceae</taxon>
        <taxon>Canariomyces</taxon>
    </lineage>
</organism>
<proteinExistence type="predicted"/>
<keyword evidence="4" id="KW-1185">Reference proteome</keyword>
<dbReference type="EMBL" id="MU853381">
    <property type="protein sequence ID" value="KAK4107148.1"/>
    <property type="molecule type" value="Genomic_DNA"/>
</dbReference>
<accession>A0AAN6QBI9</accession>
<evidence type="ECO:0008006" key="5">
    <source>
        <dbReference type="Google" id="ProtNLM"/>
    </source>
</evidence>
<keyword evidence="2" id="KW-0732">Signal</keyword>
<dbReference type="Proteomes" id="UP001302812">
    <property type="component" value="Unassembled WGS sequence"/>
</dbReference>
<dbReference type="RefSeq" id="XP_064664718.1">
    <property type="nucleotide sequence ID" value="XM_064810084.1"/>
</dbReference>
<dbReference type="GeneID" id="89934208"/>
<gene>
    <name evidence="3" type="ORF">N656DRAFT_559064</name>
</gene>
<feature type="chain" id="PRO_5043023737" description="Secreted protein" evidence="2">
    <location>
        <begin position="28"/>
        <end position="64"/>
    </location>
</feature>
<comment type="caution">
    <text evidence="3">The sequence shown here is derived from an EMBL/GenBank/DDBJ whole genome shotgun (WGS) entry which is preliminary data.</text>
</comment>
<evidence type="ECO:0000313" key="3">
    <source>
        <dbReference type="EMBL" id="KAK4107148.1"/>
    </source>
</evidence>
<evidence type="ECO:0000313" key="4">
    <source>
        <dbReference type="Proteomes" id="UP001302812"/>
    </source>
</evidence>
<evidence type="ECO:0000256" key="1">
    <source>
        <dbReference type="SAM" id="MobiDB-lite"/>
    </source>
</evidence>
<sequence length="64" mass="6966">MPRRSPSLRLSIPMILTILCPTTRTAAKDNPSRQPAYAAPSARLVGHSHGRFNPAGAHRAEHEP</sequence>
<feature type="signal peptide" evidence="2">
    <location>
        <begin position="1"/>
        <end position="27"/>
    </location>
</feature>
<evidence type="ECO:0000256" key="2">
    <source>
        <dbReference type="SAM" id="SignalP"/>
    </source>
</evidence>